<name>A0A2M8RX60_9PAST</name>
<reference evidence="2 3" key="1">
    <citation type="submission" date="2017-11" db="EMBL/GenBank/DDBJ databases">
        <title>Reclassification of Bisgaard taxon 5 as Caviibacterium pharyngocola gen. nov., sp. nov.</title>
        <authorList>
            <person name="Christensen H."/>
        </authorList>
    </citation>
    <scope>NUCLEOTIDE SEQUENCE [LARGE SCALE GENOMIC DNA]</scope>
    <source>
        <strain evidence="2 3">7_3</strain>
    </source>
</reference>
<dbReference type="AlphaFoldDB" id="A0A2M8RX60"/>
<dbReference type="RefSeq" id="WP_100296170.1">
    <property type="nucleotide sequence ID" value="NZ_PHGZ01000007.1"/>
</dbReference>
<keyword evidence="1" id="KW-0472">Membrane</keyword>
<keyword evidence="1" id="KW-0812">Transmembrane</keyword>
<dbReference type="NCBIfam" id="TIGR02112">
    <property type="entry name" value="cyd_oper_ybgE"/>
    <property type="match status" value="1"/>
</dbReference>
<organism evidence="2 3">
    <name type="scientific">Caviibacterium pharyngocola</name>
    <dbReference type="NCBI Taxonomy" id="28159"/>
    <lineage>
        <taxon>Bacteria</taxon>
        <taxon>Pseudomonadati</taxon>
        <taxon>Pseudomonadota</taxon>
        <taxon>Gammaproteobacteria</taxon>
        <taxon>Pasteurellales</taxon>
        <taxon>Pasteurellaceae</taxon>
        <taxon>Caviibacterium</taxon>
    </lineage>
</organism>
<proteinExistence type="predicted"/>
<gene>
    <name evidence="2" type="ORF">CVP04_03680</name>
</gene>
<dbReference type="Pfam" id="PF09600">
    <property type="entry name" value="Cyd_oper_YbgE"/>
    <property type="match status" value="1"/>
</dbReference>
<feature type="transmembrane region" description="Helical" evidence="1">
    <location>
        <begin position="12"/>
        <end position="33"/>
    </location>
</feature>
<evidence type="ECO:0000313" key="3">
    <source>
        <dbReference type="Proteomes" id="UP000230282"/>
    </source>
</evidence>
<evidence type="ECO:0000256" key="1">
    <source>
        <dbReference type="SAM" id="Phobius"/>
    </source>
</evidence>
<keyword evidence="1" id="KW-1133">Transmembrane helix</keyword>
<dbReference type="InterPro" id="IPR011846">
    <property type="entry name" value="Cyd_oper_YbgE"/>
</dbReference>
<dbReference type="EMBL" id="PHGZ01000007">
    <property type="protein sequence ID" value="PJG83479.1"/>
    <property type="molecule type" value="Genomic_DNA"/>
</dbReference>
<comment type="caution">
    <text evidence="2">The sequence shown here is derived from an EMBL/GenBank/DDBJ whole genome shotgun (WGS) entry which is preliminary data.</text>
</comment>
<dbReference type="OrthoDB" id="5681350at2"/>
<feature type="transmembrane region" description="Helical" evidence="1">
    <location>
        <begin position="75"/>
        <end position="94"/>
    </location>
</feature>
<protein>
    <submittedName>
        <fullName evidence="2">Cyd operon protein YbgE</fullName>
    </submittedName>
</protein>
<evidence type="ECO:0000313" key="2">
    <source>
        <dbReference type="EMBL" id="PJG83479.1"/>
    </source>
</evidence>
<accession>A0A2M8RX60</accession>
<feature type="transmembrane region" description="Helical" evidence="1">
    <location>
        <begin position="45"/>
        <end position="63"/>
    </location>
</feature>
<sequence length="95" mass="10989">MIDSLYQLVNKGSWRALSLIFAIILTLFFFFNINEFSLQLRTAPVYWILLILWATVILWIHGIGLEIRKILWKTVFSPIVGYLVAIIALAHNLIS</sequence>
<keyword evidence="3" id="KW-1185">Reference proteome</keyword>
<dbReference type="Proteomes" id="UP000230282">
    <property type="component" value="Unassembled WGS sequence"/>
</dbReference>